<evidence type="ECO:0000313" key="7">
    <source>
        <dbReference type="Proteomes" id="UP000494165"/>
    </source>
</evidence>
<comment type="caution">
    <text evidence="6">The sequence shown here is derived from an EMBL/GenBank/DDBJ whole genome shotgun (WGS) entry which is preliminary data.</text>
</comment>
<dbReference type="Gene3D" id="3.30.300.30">
    <property type="match status" value="1"/>
</dbReference>
<dbReference type="CDD" id="cd05911">
    <property type="entry name" value="Firefly_Luc_like"/>
    <property type="match status" value="1"/>
</dbReference>
<dbReference type="AlphaFoldDB" id="A0A8S1C7F3"/>
<organism evidence="6 7">
    <name type="scientific">Cloeon dipterum</name>
    <dbReference type="NCBI Taxonomy" id="197152"/>
    <lineage>
        <taxon>Eukaryota</taxon>
        <taxon>Metazoa</taxon>
        <taxon>Ecdysozoa</taxon>
        <taxon>Arthropoda</taxon>
        <taxon>Hexapoda</taxon>
        <taxon>Insecta</taxon>
        <taxon>Pterygota</taxon>
        <taxon>Palaeoptera</taxon>
        <taxon>Ephemeroptera</taxon>
        <taxon>Pisciforma</taxon>
        <taxon>Baetidae</taxon>
        <taxon>Cloeon</taxon>
    </lineage>
</organism>
<evidence type="ECO:0000256" key="1">
    <source>
        <dbReference type="ARBA" id="ARBA00004275"/>
    </source>
</evidence>
<evidence type="ECO:0000313" key="6">
    <source>
        <dbReference type="EMBL" id="CAB3363107.1"/>
    </source>
</evidence>
<dbReference type="InterPro" id="IPR000873">
    <property type="entry name" value="AMP-dep_synth/lig_dom"/>
</dbReference>
<dbReference type="InterPro" id="IPR045851">
    <property type="entry name" value="AMP-bd_C_sf"/>
</dbReference>
<sequence length="562" mass="60601">MLLRRGPHSCNLRNIRSCSDNGKNFKFESNILKSVTAVDIPRVDVSSLIWRNIKNWELKPALTCGETGRSYSYGQLQRSSENFGTNLRVISGLREGEKLGLVLPNIPEFATAFYGAASAGLISTLANPIYTKDELAKQFVDTEVSAVVTTQSLLPKVRSALKSSLGGGCIIVVDGKTDKKQNVYGFQDLAQKKYKGADTPKKPDPEAPVVIPYSSGTTGLPKGVVLTHGNLVAAISIADHPDVIPQKSIGSFQEVTLAAVPLFHIYGLVNILGLSLFRGYYIVTLPNFEPKLFANTFSKHKPSYMCFVPPLMSFVASSPLITRKALSHLTFAANAAAPLSKQLVNQLKAKSGNSKLIVKNGFGMTETSALATITPGSFQKETVGLPGPNTEVKVVDDQGLALPMGQVGELCVRGPQVMKGYLNNEKATTEVISEDDWLATGDIGYIDPEDGHINLVDRKKDLIKVKGFQVSPTELELLLLEIDGVADAAVIGVPNQTSGELPKAFIVKKADSNVTEQDVIKFVEQKVAPFKQLKGGVMFVSEIPKSAAGKTLKTLLADNELK</sequence>
<dbReference type="Gene3D" id="3.40.50.12780">
    <property type="entry name" value="N-terminal domain of ligase-like"/>
    <property type="match status" value="1"/>
</dbReference>
<dbReference type="GO" id="GO:0005777">
    <property type="term" value="C:peroxisome"/>
    <property type="evidence" value="ECO:0007669"/>
    <property type="project" value="UniProtKB-SubCell"/>
</dbReference>
<dbReference type="Proteomes" id="UP000494165">
    <property type="component" value="Unassembled WGS sequence"/>
</dbReference>
<dbReference type="Pfam" id="PF13193">
    <property type="entry name" value="AMP-binding_C"/>
    <property type="match status" value="1"/>
</dbReference>
<dbReference type="GO" id="GO:0004467">
    <property type="term" value="F:long-chain fatty acid-CoA ligase activity"/>
    <property type="evidence" value="ECO:0007669"/>
    <property type="project" value="TreeGrafter"/>
</dbReference>
<evidence type="ECO:0008006" key="8">
    <source>
        <dbReference type="Google" id="ProtNLM"/>
    </source>
</evidence>
<comment type="similarity">
    <text evidence="2">Belongs to the ATP-dependent AMP-binding enzyme family.</text>
</comment>
<dbReference type="EMBL" id="CADEPI010000011">
    <property type="protein sequence ID" value="CAB3363107.1"/>
    <property type="molecule type" value="Genomic_DNA"/>
</dbReference>
<dbReference type="SUPFAM" id="SSF56801">
    <property type="entry name" value="Acetyl-CoA synthetase-like"/>
    <property type="match status" value="1"/>
</dbReference>
<feature type="domain" description="AMP-dependent synthetase/ligase" evidence="4">
    <location>
        <begin position="51"/>
        <end position="422"/>
    </location>
</feature>
<evidence type="ECO:0000256" key="3">
    <source>
        <dbReference type="ARBA" id="ARBA00023140"/>
    </source>
</evidence>
<feature type="domain" description="AMP-binding enzyme C-terminal" evidence="5">
    <location>
        <begin position="474"/>
        <end position="550"/>
    </location>
</feature>
<comment type="subcellular location">
    <subcellularLocation>
        <location evidence="1">Peroxisome</location>
    </subcellularLocation>
</comment>
<evidence type="ECO:0000256" key="2">
    <source>
        <dbReference type="ARBA" id="ARBA00006432"/>
    </source>
</evidence>
<dbReference type="FunFam" id="3.30.300.30:FF:000007">
    <property type="entry name" value="4-coumarate--CoA ligase 2"/>
    <property type="match status" value="1"/>
</dbReference>
<keyword evidence="3" id="KW-0576">Peroxisome</keyword>
<accession>A0A8S1C7F3</accession>
<dbReference type="InterPro" id="IPR042099">
    <property type="entry name" value="ANL_N_sf"/>
</dbReference>
<gene>
    <name evidence="6" type="ORF">CLODIP_2_CD14789</name>
</gene>
<dbReference type="PROSITE" id="PS00455">
    <property type="entry name" value="AMP_BINDING"/>
    <property type="match status" value="1"/>
</dbReference>
<protein>
    <recommendedName>
        <fullName evidence="8">AMP-dependent synthetase/ligase domain-containing protein</fullName>
    </recommendedName>
</protein>
<dbReference type="PANTHER" id="PTHR24096:SF394">
    <property type="entry name" value="LUCIFERIN 4-MONOOXYGENASE"/>
    <property type="match status" value="1"/>
</dbReference>
<reference evidence="6 7" key="1">
    <citation type="submission" date="2020-04" db="EMBL/GenBank/DDBJ databases">
        <authorList>
            <person name="Alioto T."/>
            <person name="Alioto T."/>
            <person name="Gomez Garrido J."/>
        </authorList>
    </citation>
    <scope>NUCLEOTIDE SEQUENCE [LARGE SCALE GENOMIC DNA]</scope>
</reference>
<evidence type="ECO:0000259" key="4">
    <source>
        <dbReference type="Pfam" id="PF00501"/>
    </source>
</evidence>
<dbReference type="InterPro" id="IPR020845">
    <property type="entry name" value="AMP-binding_CS"/>
</dbReference>
<dbReference type="PANTHER" id="PTHR24096">
    <property type="entry name" value="LONG-CHAIN-FATTY-ACID--COA LIGASE"/>
    <property type="match status" value="1"/>
</dbReference>
<evidence type="ECO:0000259" key="5">
    <source>
        <dbReference type="Pfam" id="PF13193"/>
    </source>
</evidence>
<dbReference type="GO" id="GO:0046949">
    <property type="term" value="P:fatty-acyl-CoA biosynthetic process"/>
    <property type="evidence" value="ECO:0007669"/>
    <property type="project" value="TreeGrafter"/>
</dbReference>
<dbReference type="InterPro" id="IPR025110">
    <property type="entry name" value="AMP-bd_C"/>
</dbReference>
<dbReference type="OrthoDB" id="10253869at2759"/>
<dbReference type="Pfam" id="PF00501">
    <property type="entry name" value="AMP-binding"/>
    <property type="match status" value="1"/>
</dbReference>
<name>A0A8S1C7F3_9INSE</name>
<proteinExistence type="inferred from homology"/>
<keyword evidence="7" id="KW-1185">Reference proteome</keyword>